<evidence type="ECO:0000313" key="2">
    <source>
        <dbReference type="Proteomes" id="UP000799770"/>
    </source>
</evidence>
<organism evidence="1 2">
    <name type="scientific">Lophiotrema nucula</name>
    <dbReference type="NCBI Taxonomy" id="690887"/>
    <lineage>
        <taxon>Eukaryota</taxon>
        <taxon>Fungi</taxon>
        <taxon>Dikarya</taxon>
        <taxon>Ascomycota</taxon>
        <taxon>Pezizomycotina</taxon>
        <taxon>Dothideomycetes</taxon>
        <taxon>Pleosporomycetidae</taxon>
        <taxon>Pleosporales</taxon>
        <taxon>Lophiotremataceae</taxon>
        <taxon>Lophiotrema</taxon>
    </lineage>
</organism>
<name>A0A6A5ZLF4_9PLEO</name>
<keyword evidence="2" id="KW-1185">Reference proteome</keyword>
<dbReference type="Proteomes" id="UP000799770">
    <property type="component" value="Unassembled WGS sequence"/>
</dbReference>
<gene>
    <name evidence="1" type="ORF">BDV96DRAFT_266956</name>
</gene>
<reference evidence="1" key="1">
    <citation type="journal article" date="2020" name="Stud. Mycol.">
        <title>101 Dothideomycetes genomes: a test case for predicting lifestyles and emergence of pathogens.</title>
        <authorList>
            <person name="Haridas S."/>
            <person name="Albert R."/>
            <person name="Binder M."/>
            <person name="Bloem J."/>
            <person name="Labutti K."/>
            <person name="Salamov A."/>
            <person name="Andreopoulos B."/>
            <person name="Baker S."/>
            <person name="Barry K."/>
            <person name="Bills G."/>
            <person name="Bluhm B."/>
            <person name="Cannon C."/>
            <person name="Castanera R."/>
            <person name="Culley D."/>
            <person name="Daum C."/>
            <person name="Ezra D."/>
            <person name="Gonzalez J."/>
            <person name="Henrissat B."/>
            <person name="Kuo A."/>
            <person name="Liang C."/>
            <person name="Lipzen A."/>
            <person name="Lutzoni F."/>
            <person name="Magnuson J."/>
            <person name="Mondo S."/>
            <person name="Nolan M."/>
            <person name="Ohm R."/>
            <person name="Pangilinan J."/>
            <person name="Park H.-J."/>
            <person name="Ramirez L."/>
            <person name="Alfaro M."/>
            <person name="Sun H."/>
            <person name="Tritt A."/>
            <person name="Yoshinaga Y."/>
            <person name="Zwiers L.-H."/>
            <person name="Turgeon B."/>
            <person name="Goodwin S."/>
            <person name="Spatafora J."/>
            <person name="Crous P."/>
            <person name="Grigoriev I."/>
        </authorList>
    </citation>
    <scope>NUCLEOTIDE SEQUENCE</scope>
    <source>
        <strain evidence="1">CBS 627.86</strain>
    </source>
</reference>
<sequence length="332" mass="38503">MGAIMSSEKPILGTQSAEKPYVRSQLESLPTELRQEIYSYLGFPIGNIIWTPCTKGQRCTQRSHYRPHEDDGNWQITIHDMTLAEVKTSINQIELGAGTGLESSLKSLKFWCNETSRWEPMPLSRVLMGVNRFFRDELLSLLFGNVSVQIGYTLIEQMICRRPTPNWLSSFPHRETYPPYYDYLRYMTSITLPKRTDKYLINKEFRKSAKLDAQTIAYFRKHCSHLAKLTYSPHTVIENAWFGEPIHTVMQALGKLARKRPSFKRLGLSHRQQVLRTNAGTGKSESFWRDHTYELEIAEGNPSAREVQVKQWVLRIFKTMASNAEKPYEIDD</sequence>
<proteinExistence type="predicted"/>
<dbReference type="OrthoDB" id="3736456at2759"/>
<dbReference type="EMBL" id="ML977313">
    <property type="protein sequence ID" value="KAF2120470.1"/>
    <property type="molecule type" value="Genomic_DNA"/>
</dbReference>
<evidence type="ECO:0000313" key="1">
    <source>
        <dbReference type="EMBL" id="KAF2120470.1"/>
    </source>
</evidence>
<protein>
    <submittedName>
        <fullName evidence="1">Uncharacterized protein</fullName>
    </submittedName>
</protein>
<dbReference type="AlphaFoldDB" id="A0A6A5ZLF4"/>
<accession>A0A6A5ZLF4</accession>